<dbReference type="GO" id="GO:0016740">
    <property type="term" value="F:transferase activity"/>
    <property type="evidence" value="ECO:0007669"/>
    <property type="project" value="UniProtKB-KW"/>
</dbReference>
<dbReference type="GO" id="GO:0005737">
    <property type="term" value="C:cytoplasm"/>
    <property type="evidence" value="ECO:0007669"/>
    <property type="project" value="TreeGrafter"/>
</dbReference>
<dbReference type="CDD" id="cd03205">
    <property type="entry name" value="GST_C_6"/>
    <property type="match status" value="1"/>
</dbReference>
<dbReference type="AlphaFoldDB" id="A0A2W5QJ97"/>
<proteinExistence type="predicted"/>
<gene>
    <name evidence="2" type="ORF">DI563_04210</name>
</gene>
<name>A0A2W5QJ97_VARPD</name>
<dbReference type="SUPFAM" id="SSF52833">
    <property type="entry name" value="Thioredoxin-like"/>
    <property type="match status" value="1"/>
</dbReference>
<dbReference type="Proteomes" id="UP000249135">
    <property type="component" value="Unassembled WGS sequence"/>
</dbReference>
<dbReference type="InterPro" id="IPR036249">
    <property type="entry name" value="Thioredoxin-like_sf"/>
</dbReference>
<feature type="domain" description="GST N-terminal" evidence="1">
    <location>
        <begin position="1"/>
        <end position="82"/>
    </location>
</feature>
<dbReference type="PANTHER" id="PTHR43968:SF6">
    <property type="entry name" value="GLUTATHIONE S-TRANSFERASE OMEGA"/>
    <property type="match status" value="1"/>
</dbReference>
<dbReference type="CDD" id="cd03049">
    <property type="entry name" value="GST_N_3"/>
    <property type="match status" value="1"/>
</dbReference>
<dbReference type="Pfam" id="PF13410">
    <property type="entry name" value="GST_C_2"/>
    <property type="match status" value="1"/>
</dbReference>
<dbReference type="SUPFAM" id="SSF47616">
    <property type="entry name" value="GST C-terminal domain-like"/>
    <property type="match status" value="1"/>
</dbReference>
<organism evidence="2 3">
    <name type="scientific">Variovorax paradoxus</name>
    <dbReference type="NCBI Taxonomy" id="34073"/>
    <lineage>
        <taxon>Bacteria</taxon>
        <taxon>Pseudomonadati</taxon>
        <taxon>Pseudomonadota</taxon>
        <taxon>Betaproteobacteria</taxon>
        <taxon>Burkholderiales</taxon>
        <taxon>Comamonadaceae</taxon>
        <taxon>Variovorax</taxon>
    </lineage>
</organism>
<evidence type="ECO:0000259" key="1">
    <source>
        <dbReference type="PROSITE" id="PS50404"/>
    </source>
</evidence>
<reference evidence="2 3" key="1">
    <citation type="submission" date="2017-08" db="EMBL/GenBank/DDBJ databases">
        <title>Infants hospitalized years apart are colonized by the same room-sourced microbial strains.</title>
        <authorList>
            <person name="Brooks B."/>
            <person name="Olm M.R."/>
            <person name="Firek B.A."/>
            <person name="Baker R."/>
            <person name="Thomas B.C."/>
            <person name="Morowitz M.J."/>
            <person name="Banfield J.F."/>
        </authorList>
    </citation>
    <scope>NUCLEOTIDE SEQUENCE [LARGE SCALE GENOMIC DNA]</scope>
    <source>
        <strain evidence="2">S2_005_003_R2_41</strain>
    </source>
</reference>
<dbReference type="PANTHER" id="PTHR43968">
    <property type="match status" value="1"/>
</dbReference>
<dbReference type="InterPro" id="IPR004045">
    <property type="entry name" value="Glutathione_S-Trfase_N"/>
</dbReference>
<accession>A0A2W5QJ97</accession>
<dbReference type="InterPro" id="IPR036282">
    <property type="entry name" value="Glutathione-S-Trfase_C_sf"/>
</dbReference>
<comment type="caution">
    <text evidence="2">The sequence shown here is derived from an EMBL/GenBank/DDBJ whole genome shotgun (WGS) entry which is preliminary data.</text>
</comment>
<dbReference type="Gene3D" id="1.20.1050.10">
    <property type="match status" value="1"/>
</dbReference>
<evidence type="ECO:0000313" key="2">
    <source>
        <dbReference type="EMBL" id="PZQ77308.1"/>
    </source>
</evidence>
<dbReference type="Pfam" id="PF13409">
    <property type="entry name" value="GST_N_2"/>
    <property type="match status" value="1"/>
</dbReference>
<sequence>MQIYFSPFSPYVRKCLVTAHELGLNDRVQLLPSNANPVTRDRMIIEKNPLGKVPTFVTDDGAVLYDSRVVCEYLNDLAQGSLFPAGGDARWATLTLQALGDGILDGALIARYEDVARPEPLRWSEWRAAQLDKAETSLAHLSTHPELIAPGRVDIGTLTVACALWYLDLRFADFGWRERHPAVAAWYAGFSSRPSLSATWSL</sequence>
<keyword evidence="2" id="KW-0808">Transferase</keyword>
<dbReference type="InterPro" id="IPR050983">
    <property type="entry name" value="GST_Omega/HSP26"/>
</dbReference>
<evidence type="ECO:0000313" key="3">
    <source>
        <dbReference type="Proteomes" id="UP000249135"/>
    </source>
</evidence>
<dbReference type="EMBL" id="QFPP01000024">
    <property type="protein sequence ID" value="PZQ77308.1"/>
    <property type="molecule type" value="Genomic_DNA"/>
</dbReference>
<dbReference type="Gene3D" id="3.40.30.10">
    <property type="entry name" value="Glutaredoxin"/>
    <property type="match status" value="1"/>
</dbReference>
<protein>
    <submittedName>
        <fullName evidence="2">Glutathione S-transferase</fullName>
    </submittedName>
</protein>
<dbReference type="PROSITE" id="PS50404">
    <property type="entry name" value="GST_NTER"/>
    <property type="match status" value="1"/>
</dbReference>